<organism evidence="1 2">
    <name type="scientific">Popillia japonica</name>
    <name type="common">Japanese beetle</name>
    <dbReference type="NCBI Taxonomy" id="7064"/>
    <lineage>
        <taxon>Eukaryota</taxon>
        <taxon>Metazoa</taxon>
        <taxon>Ecdysozoa</taxon>
        <taxon>Arthropoda</taxon>
        <taxon>Hexapoda</taxon>
        <taxon>Insecta</taxon>
        <taxon>Pterygota</taxon>
        <taxon>Neoptera</taxon>
        <taxon>Endopterygota</taxon>
        <taxon>Coleoptera</taxon>
        <taxon>Polyphaga</taxon>
        <taxon>Scarabaeiformia</taxon>
        <taxon>Scarabaeidae</taxon>
        <taxon>Rutelinae</taxon>
        <taxon>Popillia</taxon>
    </lineage>
</organism>
<evidence type="ECO:0000313" key="2">
    <source>
        <dbReference type="Proteomes" id="UP001458880"/>
    </source>
</evidence>
<keyword evidence="2" id="KW-1185">Reference proteome</keyword>
<comment type="caution">
    <text evidence="1">The sequence shown here is derived from an EMBL/GenBank/DDBJ whole genome shotgun (WGS) entry which is preliminary data.</text>
</comment>
<reference evidence="1 2" key="1">
    <citation type="journal article" date="2024" name="BMC Genomics">
        <title>De novo assembly and annotation of Popillia japonica's genome with initial clues to its potential as an invasive pest.</title>
        <authorList>
            <person name="Cucini C."/>
            <person name="Boschi S."/>
            <person name="Funari R."/>
            <person name="Cardaioli E."/>
            <person name="Iannotti N."/>
            <person name="Marturano G."/>
            <person name="Paoli F."/>
            <person name="Bruttini M."/>
            <person name="Carapelli A."/>
            <person name="Frati F."/>
            <person name="Nardi F."/>
        </authorList>
    </citation>
    <scope>NUCLEOTIDE SEQUENCE [LARGE SCALE GENOMIC DNA]</scope>
    <source>
        <strain evidence="1">DMR45628</strain>
    </source>
</reference>
<protein>
    <submittedName>
        <fullName evidence="1">Uncharacterized protein</fullName>
    </submittedName>
</protein>
<accession>A0AAW1HV34</accession>
<proteinExistence type="predicted"/>
<dbReference type="Proteomes" id="UP001458880">
    <property type="component" value="Unassembled WGS sequence"/>
</dbReference>
<gene>
    <name evidence="1" type="ORF">QE152_g39045</name>
</gene>
<name>A0AAW1HV34_POPJA</name>
<evidence type="ECO:0000313" key="1">
    <source>
        <dbReference type="EMBL" id="KAK9680501.1"/>
    </source>
</evidence>
<dbReference type="AlphaFoldDB" id="A0AAW1HV34"/>
<dbReference type="EMBL" id="JASPKY010000889">
    <property type="protein sequence ID" value="KAK9680501.1"/>
    <property type="molecule type" value="Genomic_DNA"/>
</dbReference>
<sequence length="172" mass="19545">MGVSYRPPSENYRCFLDALEESLEFCFGISGLHFKQTNLEHLPHFAQRCWVCCLSIQCSCISCLISDITPEVRLGCGPVTEPEGGDIRMANTILLESSTREIDSSQRRYRYHMFTTAPFKQKRNSGQYHFLALRAYSTSVQSSQLIKPINVVIEMQKSVNVFKSVSRHAIAN</sequence>